<evidence type="ECO:0000313" key="10">
    <source>
        <dbReference type="Proteomes" id="UP000526125"/>
    </source>
</evidence>
<gene>
    <name evidence="9" type="ORF">HP552_20915</name>
</gene>
<dbReference type="Gene3D" id="1.10.3720.10">
    <property type="entry name" value="MetI-like"/>
    <property type="match status" value="1"/>
</dbReference>
<feature type="transmembrane region" description="Helical" evidence="7">
    <location>
        <begin position="149"/>
        <end position="170"/>
    </location>
</feature>
<dbReference type="Pfam" id="PF00528">
    <property type="entry name" value="BPD_transp_1"/>
    <property type="match status" value="1"/>
</dbReference>
<protein>
    <submittedName>
        <fullName evidence="9">Carbohydrate ABC transporter permease</fullName>
    </submittedName>
</protein>
<feature type="transmembrane region" description="Helical" evidence="7">
    <location>
        <begin position="85"/>
        <end position="107"/>
    </location>
</feature>
<dbReference type="EMBL" id="JABMCB010000192">
    <property type="protein sequence ID" value="NUU77679.1"/>
    <property type="molecule type" value="Genomic_DNA"/>
</dbReference>
<feature type="transmembrane region" description="Helical" evidence="7">
    <location>
        <begin position="116"/>
        <end position="137"/>
    </location>
</feature>
<evidence type="ECO:0000256" key="3">
    <source>
        <dbReference type="ARBA" id="ARBA00022475"/>
    </source>
</evidence>
<evidence type="ECO:0000259" key="8">
    <source>
        <dbReference type="PROSITE" id="PS50928"/>
    </source>
</evidence>
<comment type="subcellular location">
    <subcellularLocation>
        <location evidence="1 7">Cell membrane</location>
        <topology evidence="1 7">Multi-pass membrane protein</topology>
    </subcellularLocation>
</comment>
<dbReference type="GO" id="GO:0005886">
    <property type="term" value="C:plasma membrane"/>
    <property type="evidence" value="ECO:0007669"/>
    <property type="project" value="UniProtKB-SubCell"/>
</dbReference>
<dbReference type="RefSeq" id="WP_175397323.1">
    <property type="nucleotide sequence ID" value="NZ_JABMCB010000192.1"/>
</dbReference>
<dbReference type="PROSITE" id="PS50928">
    <property type="entry name" value="ABC_TM1"/>
    <property type="match status" value="1"/>
</dbReference>
<evidence type="ECO:0000256" key="7">
    <source>
        <dbReference type="RuleBase" id="RU363032"/>
    </source>
</evidence>
<dbReference type="GO" id="GO:0055085">
    <property type="term" value="P:transmembrane transport"/>
    <property type="evidence" value="ECO:0007669"/>
    <property type="project" value="InterPro"/>
</dbReference>
<sequence>MSRSAAWPASRAAVHWKSSASWISYILLTLGLGVMVFPFLWMISTSFKTLDEIYSLSLFPSRFTWENYATMFRETPFPAWMLNSLYIAVIATASVVVFDSITGYILAKFSFWGKQVIFVLILSTLMVPTEMLIIPWYLVSSSLNGMDTYWGILFPGLISGFGIFLMKQFMESLPSELLDAARIDGMGEWGIFLRIAVPLVKPALATLCILTFLGSWNSFIWPLIITQSEEMFTIPVGMAFFSSEAKDSSNWVQIMTGATLSVLPLVILFLCFQKQIIRGIATTGLK</sequence>
<keyword evidence="2 7" id="KW-0813">Transport</keyword>
<evidence type="ECO:0000256" key="6">
    <source>
        <dbReference type="ARBA" id="ARBA00023136"/>
    </source>
</evidence>
<keyword evidence="4 7" id="KW-0812">Transmembrane</keyword>
<evidence type="ECO:0000256" key="1">
    <source>
        <dbReference type="ARBA" id="ARBA00004651"/>
    </source>
</evidence>
<keyword evidence="6 7" id="KW-0472">Membrane</keyword>
<evidence type="ECO:0000313" key="9">
    <source>
        <dbReference type="EMBL" id="NUU77679.1"/>
    </source>
</evidence>
<keyword evidence="3" id="KW-1003">Cell membrane</keyword>
<keyword evidence="10" id="KW-1185">Reference proteome</keyword>
<dbReference type="PANTHER" id="PTHR43744">
    <property type="entry name" value="ABC TRANSPORTER PERMEASE PROTEIN MG189-RELATED-RELATED"/>
    <property type="match status" value="1"/>
</dbReference>
<evidence type="ECO:0000256" key="2">
    <source>
        <dbReference type="ARBA" id="ARBA00022448"/>
    </source>
</evidence>
<evidence type="ECO:0000256" key="4">
    <source>
        <dbReference type="ARBA" id="ARBA00022692"/>
    </source>
</evidence>
<comment type="caution">
    <text evidence="9">The sequence shown here is derived from an EMBL/GenBank/DDBJ whole genome shotgun (WGS) entry which is preliminary data.</text>
</comment>
<proteinExistence type="inferred from homology"/>
<dbReference type="Proteomes" id="UP000526125">
    <property type="component" value="Unassembled WGS sequence"/>
</dbReference>
<feature type="transmembrane region" description="Helical" evidence="7">
    <location>
        <begin position="21"/>
        <end position="43"/>
    </location>
</feature>
<dbReference type="AlphaFoldDB" id="A0A7Y6EXF3"/>
<dbReference type="SUPFAM" id="SSF161098">
    <property type="entry name" value="MetI-like"/>
    <property type="match status" value="1"/>
</dbReference>
<dbReference type="PANTHER" id="PTHR43744:SF12">
    <property type="entry name" value="ABC TRANSPORTER PERMEASE PROTEIN MG189-RELATED"/>
    <property type="match status" value="1"/>
</dbReference>
<reference evidence="9 10" key="1">
    <citation type="submission" date="2020-05" db="EMBL/GenBank/DDBJ databases">
        <title>Genome Sequencing of Type Strains.</title>
        <authorList>
            <person name="Lemaire J.F."/>
            <person name="Inderbitzin P."/>
            <person name="Gregorio O.A."/>
            <person name="Collins S.B."/>
            <person name="Wespe N."/>
            <person name="Knight-Connoni V."/>
        </authorList>
    </citation>
    <scope>NUCLEOTIDE SEQUENCE [LARGE SCALE GENOMIC DNA]</scope>
    <source>
        <strain evidence="9 10">LMG 21957</strain>
    </source>
</reference>
<name>A0A7Y6EXF3_9BACL</name>
<dbReference type="CDD" id="cd06261">
    <property type="entry name" value="TM_PBP2"/>
    <property type="match status" value="1"/>
</dbReference>
<keyword evidence="5 7" id="KW-1133">Transmembrane helix</keyword>
<dbReference type="InterPro" id="IPR000515">
    <property type="entry name" value="MetI-like"/>
</dbReference>
<evidence type="ECO:0000256" key="5">
    <source>
        <dbReference type="ARBA" id="ARBA00022989"/>
    </source>
</evidence>
<organism evidence="9 10">
    <name type="scientific">Paenibacillus xylanilyticus</name>
    <dbReference type="NCBI Taxonomy" id="248903"/>
    <lineage>
        <taxon>Bacteria</taxon>
        <taxon>Bacillati</taxon>
        <taxon>Bacillota</taxon>
        <taxon>Bacilli</taxon>
        <taxon>Bacillales</taxon>
        <taxon>Paenibacillaceae</taxon>
        <taxon>Paenibacillus</taxon>
    </lineage>
</organism>
<accession>A0A7Y6EXF3</accession>
<comment type="similarity">
    <text evidence="7">Belongs to the binding-protein-dependent transport system permease family.</text>
</comment>
<feature type="transmembrane region" description="Helical" evidence="7">
    <location>
        <begin position="251"/>
        <end position="272"/>
    </location>
</feature>
<dbReference type="InterPro" id="IPR035906">
    <property type="entry name" value="MetI-like_sf"/>
</dbReference>
<feature type="domain" description="ABC transmembrane type-1" evidence="8">
    <location>
        <begin position="81"/>
        <end position="272"/>
    </location>
</feature>